<accession>A0A915I8J2</accession>
<dbReference type="WBParaSite" id="nRc.2.0.1.t10484-RA">
    <property type="protein sequence ID" value="nRc.2.0.1.t10484-RA"/>
    <property type="gene ID" value="nRc.2.0.1.g10484"/>
</dbReference>
<keyword evidence="1" id="KW-1185">Reference proteome</keyword>
<evidence type="ECO:0000313" key="2">
    <source>
        <dbReference type="WBParaSite" id="nRc.2.0.1.t10484-RA"/>
    </source>
</evidence>
<dbReference type="Proteomes" id="UP000887565">
    <property type="component" value="Unplaced"/>
</dbReference>
<organism evidence="1 2">
    <name type="scientific">Romanomermis culicivorax</name>
    <name type="common">Nematode worm</name>
    <dbReference type="NCBI Taxonomy" id="13658"/>
    <lineage>
        <taxon>Eukaryota</taxon>
        <taxon>Metazoa</taxon>
        <taxon>Ecdysozoa</taxon>
        <taxon>Nematoda</taxon>
        <taxon>Enoplea</taxon>
        <taxon>Dorylaimia</taxon>
        <taxon>Mermithida</taxon>
        <taxon>Mermithoidea</taxon>
        <taxon>Mermithidae</taxon>
        <taxon>Romanomermis</taxon>
    </lineage>
</organism>
<protein>
    <submittedName>
        <fullName evidence="2">Uncharacterized protein</fullName>
    </submittedName>
</protein>
<proteinExistence type="predicted"/>
<evidence type="ECO:0000313" key="1">
    <source>
        <dbReference type="Proteomes" id="UP000887565"/>
    </source>
</evidence>
<sequence>MHKNTNQRLIRTNKKLAGLFRLNDLLGLDRQFDAQKPKTKLLRTQLELWPIQFKIIDASKTKNLVRFDK</sequence>
<reference evidence="2" key="1">
    <citation type="submission" date="2022-11" db="UniProtKB">
        <authorList>
            <consortium name="WormBaseParasite"/>
        </authorList>
    </citation>
    <scope>IDENTIFICATION</scope>
</reference>
<name>A0A915I8J2_ROMCU</name>
<dbReference type="AlphaFoldDB" id="A0A915I8J2"/>